<gene>
    <name evidence="2" type="ORF">BDZ90DRAFT_230185</name>
</gene>
<keyword evidence="3" id="KW-1185">Reference proteome</keyword>
<dbReference type="RefSeq" id="XP_025363906.1">
    <property type="nucleotide sequence ID" value="XM_025505375.1"/>
</dbReference>
<dbReference type="AlphaFoldDB" id="A0A316UWB8"/>
<dbReference type="EMBL" id="KZ819663">
    <property type="protein sequence ID" value="PWN29294.1"/>
    <property type="molecule type" value="Genomic_DNA"/>
</dbReference>
<name>A0A316UWB8_9BASI</name>
<evidence type="ECO:0000313" key="2">
    <source>
        <dbReference type="EMBL" id="PWN29294.1"/>
    </source>
</evidence>
<dbReference type="PANTHER" id="PTHR35020">
    <property type="entry name" value="N-ACETYLGLUCOSAMINE-INDUCED PROTEIN 1"/>
    <property type="match status" value="1"/>
</dbReference>
<accession>A0A316UWB8</accession>
<evidence type="ECO:0000256" key="1">
    <source>
        <dbReference type="SAM" id="MobiDB-lite"/>
    </source>
</evidence>
<dbReference type="OrthoDB" id="498286at2759"/>
<dbReference type="GeneID" id="37027198"/>
<dbReference type="Proteomes" id="UP000245884">
    <property type="component" value="Unassembled WGS sequence"/>
</dbReference>
<reference evidence="2 3" key="1">
    <citation type="journal article" date="2018" name="Mol. Biol. Evol.">
        <title>Broad Genomic Sampling Reveals a Smut Pathogenic Ancestry of the Fungal Clade Ustilaginomycotina.</title>
        <authorList>
            <person name="Kijpornyongpan T."/>
            <person name="Mondo S.J."/>
            <person name="Barry K."/>
            <person name="Sandor L."/>
            <person name="Lee J."/>
            <person name="Lipzen A."/>
            <person name="Pangilinan J."/>
            <person name="LaButti K."/>
            <person name="Hainaut M."/>
            <person name="Henrissat B."/>
            <person name="Grigoriev I.V."/>
            <person name="Spatafora J.W."/>
            <person name="Aime M.C."/>
        </authorList>
    </citation>
    <scope>NUCLEOTIDE SEQUENCE [LARGE SCALE GENOMIC DNA]</scope>
    <source>
        <strain evidence="2 3">MCA 5214</strain>
    </source>
</reference>
<sequence>MSLGDKPAHVPPPGPSRGEGPLRIGAYHIPLPSEAVLTWPQLCEITASGDLNDLNRHSNCENEYREWREPIKAQYGDLETYIRKVRLQWDEEELEEVRERDRSLAYFRHDWGPDRVRCIPNDWPYGIPDRCGHYVVWCKSPMLHPSLFETDQTPFEPEERQAIYEAVAYDGVRGLTGGRGGSGKAGGEIRVVGMKTIQLLKSKEEVATAPTPAGSPRATPSPRQGGEDAATMAERAHSWAGREVDAYCKKKWPENEWETAWFCNPPHLRTVPGLSHFQ</sequence>
<dbReference type="STRING" id="1569628.A0A316UWB8"/>
<protein>
    <submittedName>
        <fullName evidence="2">Uncharacterized protein</fullName>
    </submittedName>
</protein>
<organism evidence="2 3">
    <name type="scientific">Jaminaea rosea</name>
    <dbReference type="NCBI Taxonomy" id="1569628"/>
    <lineage>
        <taxon>Eukaryota</taxon>
        <taxon>Fungi</taxon>
        <taxon>Dikarya</taxon>
        <taxon>Basidiomycota</taxon>
        <taxon>Ustilaginomycotina</taxon>
        <taxon>Exobasidiomycetes</taxon>
        <taxon>Microstromatales</taxon>
        <taxon>Microstromatales incertae sedis</taxon>
        <taxon>Jaminaea</taxon>
    </lineage>
</organism>
<dbReference type="PANTHER" id="PTHR35020:SF2">
    <property type="entry name" value="N-ACETYLGLUCOSAMINE-INDUCED PROTEIN 1"/>
    <property type="match status" value="1"/>
</dbReference>
<dbReference type="GO" id="GO:0006044">
    <property type="term" value="P:N-acetylglucosamine metabolic process"/>
    <property type="evidence" value="ECO:0007669"/>
    <property type="project" value="TreeGrafter"/>
</dbReference>
<proteinExistence type="predicted"/>
<dbReference type="InterPro" id="IPR022036">
    <property type="entry name" value="DUF3605"/>
</dbReference>
<dbReference type="Pfam" id="PF12239">
    <property type="entry name" value="DUF3605"/>
    <property type="match status" value="1"/>
</dbReference>
<dbReference type="GO" id="GO:0005737">
    <property type="term" value="C:cytoplasm"/>
    <property type="evidence" value="ECO:0007669"/>
    <property type="project" value="TreeGrafter"/>
</dbReference>
<feature type="region of interest" description="Disordered" evidence="1">
    <location>
        <begin position="204"/>
        <end position="237"/>
    </location>
</feature>
<evidence type="ECO:0000313" key="3">
    <source>
        <dbReference type="Proteomes" id="UP000245884"/>
    </source>
</evidence>
<feature type="region of interest" description="Disordered" evidence="1">
    <location>
        <begin position="1"/>
        <end position="21"/>
    </location>
</feature>